<evidence type="ECO:0000256" key="1">
    <source>
        <dbReference type="SAM" id="SignalP"/>
    </source>
</evidence>
<feature type="chain" id="PRO_5015030947" evidence="1">
    <location>
        <begin position="27"/>
        <end position="132"/>
    </location>
</feature>
<dbReference type="Proteomes" id="UP000035682">
    <property type="component" value="Unplaced"/>
</dbReference>
<keyword evidence="1" id="KW-0732">Signal</keyword>
<gene>
    <name evidence="2 4 5" type="ORF">SRAE_2000348800</name>
</gene>
<proteinExistence type="predicted"/>
<dbReference type="GeneID" id="36381203"/>
<dbReference type="RefSeq" id="XP_024508033.1">
    <property type="nucleotide sequence ID" value="XM_024654686.1"/>
</dbReference>
<sequence length="132" mass="15313">MVISCNIKLLVFLLILGIIIPCPVKCYSARFFNDDDGAYKRYLMKYYSSNFNLPIAYQYYYDSKNNDNFPISEFLVKNTGETNKFEGEFEENEVTSEPFESETTKRSLLGNKRNNSLKLKLLNQGARGFGRK</sequence>
<feature type="signal peptide" evidence="1">
    <location>
        <begin position="1"/>
        <end position="26"/>
    </location>
</feature>
<dbReference type="WormBase" id="SRAE_2000348800">
    <property type="protein sequence ID" value="SRP09961"/>
    <property type="gene ID" value="WBGene00263710"/>
</dbReference>
<reference evidence="4" key="2">
    <citation type="submission" date="2020-12" db="UniProtKB">
        <authorList>
            <consortium name="WormBaseParasite"/>
        </authorList>
    </citation>
    <scope>IDENTIFICATION</scope>
</reference>
<dbReference type="WBParaSite" id="SRAE_2000348800.1">
    <property type="protein sequence ID" value="SRAE_2000348800.1"/>
    <property type="gene ID" value="WBGene00263710"/>
</dbReference>
<evidence type="ECO:0000313" key="5">
    <source>
        <dbReference type="WormBase" id="SRAE_2000348800"/>
    </source>
</evidence>
<evidence type="ECO:0000313" key="4">
    <source>
        <dbReference type="WBParaSite" id="SRAE_2000348800.1"/>
    </source>
</evidence>
<dbReference type="EMBL" id="LN609529">
    <property type="protein sequence ID" value="CEF68833.1"/>
    <property type="molecule type" value="Genomic_DNA"/>
</dbReference>
<evidence type="ECO:0000313" key="3">
    <source>
        <dbReference type="Proteomes" id="UP000035682"/>
    </source>
</evidence>
<name>A0A090LKY6_STRRB</name>
<keyword evidence="3" id="KW-1185">Reference proteome</keyword>
<dbReference type="CTD" id="36381203"/>
<organism evidence="2">
    <name type="scientific">Strongyloides ratti</name>
    <name type="common">Parasitic roundworm</name>
    <dbReference type="NCBI Taxonomy" id="34506"/>
    <lineage>
        <taxon>Eukaryota</taxon>
        <taxon>Metazoa</taxon>
        <taxon>Ecdysozoa</taxon>
        <taxon>Nematoda</taxon>
        <taxon>Chromadorea</taxon>
        <taxon>Rhabditida</taxon>
        <taxon>Tylenchina</taxon>
        <taxon>Panagrolaimomorpha</taxon>
        <taxon>Strongyloidoidea</taxon>
        <taxon>Strongyloididae</taxon>
        <taxon>Strongyloides</taxon>
    </lineage>
</organism>
<protein>
    <submittedName>
        <fullName evidence="2 4">Uncharacterized protein</fullName>
    </submittedName>
</protein>
<evidence type="ECO:0000313" key="2">
    <source>
        <dbReference type="EMBL" id="CEF68833.1"/>
    </source>
</evidence>
<reference evidence="2 3" key="1">
    <citation type="submission" date="2014-09" db="EMBL/GenBank/DDBJ databases">
        <authorList>
            <person name="Martin A.A."/>
        </authorList>
    </citation>
    <scope>NUCLEOTIDE SEQUENCE</scope>
    <source>
        <strain evidence="3">ED321</strain>
        <strain evidence="2">ED321 Heterogonic</strain>
    </source>
</reference>
<accession>A0A090LKY6</accession>
<dbReference type="AlphaFoldDB" id="A0A090LKY6"/>